<reference evidence="2 3" key="1">
    <citation type="journal article" date="2021" name="Hortic Res">
        <title>Chromosome-scale assembly of the Dendrobium chrysotoxum genome enhances the understanding of orchid evolution.</title>
        <authorList>
            <person name="Zhang Y."/>
            <person name="Zhang G.Q."/>
            <person name="Zhang D."/>
            <person name="Liu X.D."/>
            <person name="Xu X.Y."/>
            <person name="Sun W.H."/>
            <person name="Yu X."/>
            <person name="Zhu X."/>
            <person name="Wang Z.W."/>
            <person name="Zhao X."/>
            <person name="Zhong W.Y."/>
            <person name="Chen H."/>
            <person name="Yin W.L."/>
            <person name="Huang T."/>
            <person name="Niu S.C."/>
            <person name="Liu Z.J."/>
        </authorList>
    </citation>
    <scope>NUCLEOTIDE SEQUENCE [LARGE SCALE GENOMIC DNA]</scope>
    <source>
        <strain evidence="2">Lindl</strain>
    </source>
</reference>
<organism evidence="2 3">
    <name type="scientific">Dendrobium chrysotoxum</name>
    <name type="common">Orchid</name>
    <dbReference type="NCBI Taxonomy" id="161865"/>
    <lineage>
        <taxon>Eukaryota</taxon>
        <taxon>Viridiplantae</taxon>
        <taxon>Streptophyta</taxon>
        <taxon>Embryophyta</taxon>
        <taxon>Tracheophyta</taxon>
        <taxon>Spermatophyta</taxon>
        <taxon>Magnoliopsida</taxon>
        <taxon>Liliopsida</taxon>
        <taxon>Asparagales</taxon>
        <taxon>Orchidaceae</taxon>
        <taxon>Epidendroideae</taxon>
        <taxon>Malaxideae</taxon>
        <taxon>Dendrobiinae</taxon>
        <taxon>Dendrobium</taxon>
    </lineage>
</organism>
<keyword evidence="1" id="KW-0472">Membrane</keyword>
<keyword evidence="3" id="KW-1185">Reference proteome</keyword>
<evidence type="ECO:0000313" key="2">
    <source>
        <dbReference type="EMBL" id="KAH0464215.1"/>
    </source>
</evidence>
<dbReference type="EMBL" id="JAGFBR010000007">
    <property type="protein sequence ID" value="KAH0464215.1"/>
    <property type="molecule type" value="Genomic_DNA"/>
</dbReference>
<gene>
    <name evidence="2" type="ORF">IEQ34_007001</name>
</gene>
<comment type="caution">
    <text evidence="2">The sequence shown here is derived from an EMBL/GenBank/DDBJ whole genome shotgun (WGS) entry which is preliminary data.</text>
</comment>
<accession>A0AAV7H845</accession>
<dbReference type="AlphaFoldDB" id="A0AAV7H845"/>
<evidence type="ECO:0000256" key="1">
    <source>
        <dbReference type="SAM" id="Phobius"/>
    </source>
</evidence>
<keyword evidence="1" id="KW-0812">Transmembrane</keyword>
<dbReference type="Proteomes" id="UP000775213">
    <property type="component" value="Unassembled WGS sequence"/>
</dbReference>
<feature type="transmembrane region" description="Helical" evidence="1">
    <location>
        <begin position="59"/>
        <end position="88"/>
    </location>
</feature>
<sequence length="220" mass="23858">MTRIATQRANINLLSATFHKEKLKLRGINYEYLSIQVNFCEALLTSPESTSSKASKISMLGWCIVHTTVLPVSTVFLTVLITMAAALASSPEVGSSINIIEGLATSSTAIVNLFRCSVDKPLTPGNPTSAPLSVFSSTSSMTSSMNICSNLFLEFSPKPNETDFLWSSKTSIRVVLPAPLTPIKAVRTPGLNAPLTPFSRTKRSSTIPWSFISYEEYIEG</sequence>
<proteinExistence type="predicted"/>
<name>A0AAV7H845_DENCH</name>
<evidence type="ECO:0000313" key="3">
    <source>
        <dbReference type="Proteomes" id="UP000775213"/>
    </source>
</evidence>
<protein>
    <submittedName>
        <fullName evidence="2">Uncharacterized protein</fullName>
    </submittedName>
</protein>
<keyword evidence="1" id="KW-1133">Transmembrane helix</keyword>